<dbReference type="InterPro" id="IPR029061">
    <property type="entry name" value="THDP-binding"/>
</dbReference>
<evidence type="ECO:0000259" key="10">
    <source>
        <dbReference type="PROSITE" id="PS51379"/>
    </source>
</evidence>
<dbReference type="SMART" id="SM00890">
    <property type="entry name" value="EKR"/>
    <property type="match status" value="1"/>
</dbReference>
<comment type="caution">
    <text evidence="11">The sequence shown here is derived from an EMBL/GenBank/DDBJ whole genome shotgun (WGS) entry which is preliminary data.</text>
</comment>
<feature type="domain" description="4Fe-4S ferredoxin-type" evidence="10">
    <location>
        <begin position="756"/>
        <end position="786"/>
    </location>
</feature>
<dbReference type="InterPro" id="IPR009014">
    <property type="entry name" value="Transketo_C/PFOR_II"/>
</dbReference>
<dbReference type="Gene3D" id="3.40.50.920">
    <property type="match status" value="1"/>
</dbReference>
<dbReference type="InterPro" id="IPR017900">
    <property type="entry name" value="4Fe4S_Fe_S_CS"/>
</dbReference>
<keyword evidence="4" id="KW-0479">Metal-binding</keyword>
<comment type="catalytic activity">
    <reaction evidence="9">
        <text>oxidized [flavodoxin] + pyruvate + CoA + 2 H(+) = reduced [flavodoxin] + acetyl-CoA + CO2</text>
        <dbReference type="Rhea" id="RHEA:44140"/>
        <dbReference type="Rhea" id="RHEA-COMP:10622"/>
        <dbReference type="Rhea" id="RHEA-COMP:10623"/>
        <dbReference type="ChEBI" id="CHEBI:15361"/>
        <dbReference type="ChEBI" id="CHEBI:15378"/>
        <dbReference type="ChEBI" id="CHEBI:16526"/>
        <dbReference type="ChEBI" id="CHEBI:57287"/>
        <dbReference type="ChEBI" id="CHEBI:57288"/>
        <dbReference type="ChEBI" id="CHEBI:57618"/>
        <dbReference type="ChEBI" id="CHEBI:58210"/>
    </reaction>
</comment>
<evidence type="ECO:0000313" key="12">
    <source>
        <dbReference type="Proteomes" id="UP001595974"/>
    </source>
</evidence>
<organism evidence="11 12">
    <name type="scientific">Thauera sinica</name>
    <dbReference type="NCBI Taxonomy" id="2665146"/>
    <lineage>
        <taxon>Bacteria</taxon>
        <taxon>Pseudomonadati</taxon>
        <taxon>Pseudomonadota</taxon>
        <taxon>Betaproteobacteria</taxon>
        <taxon>Rhodocyclales</taxon>
        <taxon>Zoogloeaceae</taxon>
        <taxon>Thauera</taxon>
    </lineage>
</organism>
<dbReference type="CDD" id="cd07034">
    <property type="entry name" value="TPP_PYR_PFOR_IOR-alpha_like"/>
    <property type="match status" value="1"/>
</dbReference>
<dbReference type="Pfam" id="PF10371">
    <property type="entry name" value="EKR"/>
    <property type="match status" value="1"/>
</dbReference>
<evidence type="ECO:0000256" key="5">
    <source>
        <dbReference type="ARBA" id="ARBA00022982"/>
    </source>
</evidence>
<dbReference type="Pfam" id="PF17147">
    <property type="entry name" value="PFOR_II"/>
    <property type="match status" value="1"/>
</dbReference>
<dbReference type="InterPro" id="IPR002880">
    <property type="entry name" value="Pyrv_Fd/Flavodoxin_OxRdtase_N"/>
</dbReference>
<keyword evidence="2 9" id="KW-0813">Transport</keyword>
<keyword evidence="3" id="KW-0004">4Fe-4S</keyword>
<evidence type="ECO:0000256" key="6">
    <source>
        <dbReference type="ARBA" id="ARBA00023002"/>
    </source>
</evidence>
<dbReference type="Pfam" id="PF01558">
    <property type="entry name" value="POR"/>
    <property type="match status" value="1"/>
</dbReference>
<dbReference type="PANTHER" id="PTHR32154">
    <property type="entry name" value="PYRUVATE-FLAVODOXIN OXIDOREDUCTASE-RELATED"/>
    <property type="match status" value="1"/>
</dbReference>
<dbReference type="SUPFAM" id="SSF53323">
    <property type="entry name" value="Pyruvate-ferredoxin oxidoreductase, PFOR, domain III"/>
    <property type="match status" value="1"/>
</dbReference>
<dbReference type="EC" id="1.2.7.-" evidence="9"/>
<dbReference type="InterPro" id="IPR019456">
    <property type="entry name" value="Pyrv-flavodox_OxRtase_EKR"/>
</dbReference>
<dbReference type="InterPro" id="IPR033412">
    <property type="entry name" value="PFOR_II"/>
</dbReference>
<dbReference type="CDD" id="cd03377">
    <property type="entry name" value="TPP_PFOR_PNO"/>
    <property type="match status" value="1"/>
</dbReference>
<dbReference type="Proteomes" id="UP001595974">
    <property type="component" value="Unassembled WGS sequence"/>
</dbReference>
<dbReference type="Gene3D" id="3.40.50.970">
    <property type="match status" value="2"/>
</dbReference>
<keyword evidence="8" id="KW-0411">Iron-sulfur</keyword>
<evidence type="ECO:0000256" key="3">
    <source>
        <dbReference type="ARBA" id="ARBA00022485"/>
    </source>
</evidence>
<dbReference type="SUPFAM" id="SSF54862">
    <property type="entry name" value="4Fe-4S ferredoxins"/>
    <property type="match status" value="1"/>
</dbReference>
<dbReference type="Pfam" id="PF01855">
    <property type="entry name" value="POR_N"/>
    <property type="match status" value="1"/>
</dbReference>
<comment type="function">
    <text evidence="9">Oxidoreductase required for the transfer of electrons from pyruvate to flavodoxin.</text>
</comment>
<evidence type="ECO:0000256" key="2">
    <source>
        <dbReference type="ARBA" id="ARBA00022448"/>
    </source>
</evidence>
<protein>
    <recommendedName>
        <fullName evidence="9">Pyruvate-flavodoxin oxidoreductase</fullName>
        <ecNumber evidence="9">1.2.7.-</ecNumber>
    </recommendedName>
</protein>
<dbReference type="InterPro" id="IPR002869">
    <property type="entry name" value="Pyrv_flavodox_OxRed_cen"/>
</dbReference>
<evidence type="ECO:0000256" key="1">
    <source>
        <dbReference type="ARBA" id="ARBA00009032"/>
    </source>
</evidence>
<dbReference type="InterPro" id="IPR011895">
    <property type="entry name" value="Pyrv_flavodox_OxRed"/>
</dbReference>
<comment type="similarity">
    <text evidence="1 9">Belongs to the pyruvate:ferredoxin/flavodoxin oxidoreductase family.</text>
</comment>
<dbReference type="EMBL" id="JBHSOG010000005">
    <property type="protein sequence ID" value="MFC5767884.1"/>
    <property type="molecule type" value="Genomic_DNA"/>
</dbReference>
<dbReference type="PROSITE" id="PS51379">
    <property type="entry name" value="4FE4S_FER_2"/>
    <property type="match status" value="2"/>
</dbReference>
<dbReference type="PIRSF" id="PIRSF000159">
    <property type="entry name" value="NifJ"/>
    <property type="match status" value="1"/>
</dbReference>
<reference evidence="12" key="1">
    <citation type="journal article" date="2019" name="Int. J. Syst. Evol. Microbiol.">
        <title>The Global Catalogue of Microorganisms (GCM) 10K type strain sequencing project: providing services to taxonomists for standard genome sequencing and annotation.</title>
        <authorList>
            <consortium name="The Broad Institute Genomics Platform"/>
            <consortium name="The Broad Institute Genome Sequencing Center for Infectious Disease"/>
            <person name="Wu L."/>
            <person name="Ma J."/>
        </authorList>
    </citation>
    <scope>NUCLEOTIDE SEQUENCE [LARGE SCALE GENOMIC DNA]</scope>
    <source>
        <strain evidence="12">SHR3</strain>
    </source>
</reference>
<evidence type="ECO:0000256" key="7">
    <source>
        <dbReference type="ARBA" id="ARBA00023004"/>
    </source>
</evidence>
<dbReference type="PANTHER" id="PTHR32154:SF0">
    <property type="entry name" value="PYRUVATE-FLAVODOXIN OXIDOREDUCTASE-RELATED"/>
    <property type="match status" value="1"/>
</dbReference>
<name>A0ABW1AL28_9RHOO</name>
<proteinExistence type="inferred from homology"/>
<dbReference type="Pfam" id="PF12838">
    <property type="entry name" value="Fer4_7"/>
    <property type="match status" value="1"/>
</dbReference>
<evidence type="ECO:0000313" key="11">
    <source>
        <dbReference type="EMBL" id="MFC5767884.1"/>
    </source>
</evidence>
<keyword evidence="11" id="KW-0670">Pyruvate</keyword>
<dbReference type="InterPro" id="IPR037112">
    <property type="entry name" value="Pyrv-flavodox_OxR_EKR_sf"/>
</dbReference>
<dbReference type="NCBIfam" id="TIGR02176">
    <property type="entry name" value="pyruv_ox_red"/>
    <property type="match status" value="1"/>
</dbReference>
<evidence type="ECO:0000256" key="4">
    <source>
        <dbReference type="ARBA" id="ARBA00022723"/>
    </source>
</evidence>
<keyword evidence="7" id="KW-0408">Iron</keyword>
<dbReference type="SUPFAM" id="SSF52922">
    <property type="entry name" value="TK C-terminal domain-like"/>
    <property type="match status" value="1"/>
</dbReference>
<evidence type="ECO:0000256" key="8">
    <source>
        <dbReference type="ARBA" id="ARBA00023014"/>
    </source>
</evidence>
<dbReference type="Pfam" id="PF02775">
    <property type="entry name" value="TPP_enzyme_C"/>
    <property type="match status" value="1"/>
</dbReference>
<dbReference type="InterPro" id="IPR017896">
    <property type="entry name" value="4Fe4S_Fe-S-bd"/>
</dbReference>
<dbReference type="InterPro" id="IPR011766">
    <property type="entry name" value="TPP_enzyme_TPP-bd"/>
</dbReference>
<keyword evidence="5 9" id="KW-0249">Electron transport</keyword>
<dbReference type="Gene3D" id="3.30.70.20">
    <property type="match status" value="1"/>
</dbReference>
<dbReference type="Gene3D" id="4.10.780.10">
    <property type="entry name" value="Pyruvate-flavodoxin oxidoreductase, EKR domain"/>
    <property type="match status" value="1"/>
</dbReference>
<dbReference type="Gene3D" id="3.40.920.10">
    <property type="entry name" value="Pyruvate-ferredoxin oxidoreductase, PFOR, domain III"/>
    <property type="match status" value="1"/>
</dbReference>
<dbReference type="PROSITE" id="PS00198">
    <property type="entry name" value="4FE4S_FER_1"/>
    <property type="match status" value="2"/>
</dbReference>
<evidence type="ECO:0000256" key="9">
    <source>
        <dbReference type="PIRNR" id="PIRNR000159"/>
    </source>
</evidence>
<dbReference type="InterPro" id="IPR050722">
    <property type="entry name" value="Pyruvate:ferred/Flavod_OxRd"/>
</dbReference>
<gene>
    <name evidence="11" type="primary">nifJ</name>
    <name evidence="11" type="ORF">ACFPTN_00705</name>
</gene>
<dbReference type="InterPro" id="IPR019752">
    <property type="entry name" value="Pyrv/ketoisovalerate_OxRed_cat"/>
</dbReference>
<feature type="domain" description="4Fe-4S ferredoxin-type" evidence="10">
    <location>
        <begin position="699"/>
        <end position="728"/>
    </location>
</feature>
<sequence length="1218" mass="131108">MKHTFTIDGNEAAASVAFRLSEVIAIYPITPSSGMGELSDEWSAQGRTNVWGSVPRVVELQSEGGAAGAVHGALQAGALATTFTASQGLLLMIPNMYKIAGELTPTVFHVAARAVATHALSIFGDHSDVMATRGTGFALLSAVSVQEAHDFAAIATAATLAGRIPVLHFFDGFRTSHEVAKIETVADGTLRALLPGELIAAHRARALSPEHPVLRGTSQNPDVFFQGREAQNPLFDAFPDVVQQAMDRFAALTGRHYQLFDYAGAPDAERVIVLMGSGADTVEETVEHLARRGERVGLLKVRLFRPFAPAALLAALPASTRAIAVLDRCKEPGADGEPLFKDVTVALAEDQASDAPRFAAMPRLIGGRYGLGSKEFDPPMVKAVFDELAATLAGSRHRRRFTVGIEDDVTGLSLPFDPAFRTDAARECFAAVFYGLGSDGTVSANKNSIKIVGDETALFAQGYFVYDSKKSGAMTVSHLRFGPQPIRSAYLTGEGDARFVACHQPLFLDSHDLLAHAAPEAVFLLNTTVPPERAWDALPPAARRQMVDKRIAFYVIDAYAVAEEAGMGRRINTVMQTCFFAISGILPQERAIAAIKHAVEKTYGRKGRRIAEQNCRAIDTTLARLYRVEVPAEADGMALRGEAGARRVIGIRPLDDFTRDVTLPLIAGRGDALPVSRLPVDGTWPTGTARFEKRNLALQIPVWEADLCTQCGKCVFVCPHSAIRAKVFPAAQAADAPPAFKHVPTRSKDYPAGTRIAYQVAPEDCTGCTLCVDVCPIRDKSNVSRKALNMAEQAPLRAAEAENWDFFLRLPERDPREAKRTTIPGSMLLPPYFEFSGACAGCGETPYIRLATQLFGDRMLVANATGCSSIYGGNLPTTPYTKDADGRGPAWNNSLFEDNAEFGLGMRLATDQLAGAARTQLRALAGEVGADLAAALLDADQHGEAGIHEQRERVAALNARLAEIGTPAAAALAALSEHLIRRSVWIIGGDGWAYDIGFGGLDHVLASGEDVNILVLDTEVYSNTGGQNSKATPLGAVAKFAAGGKPTHKKDLARIAMDYENVYVARVAYGAKDTHTLRAFLDAESYPGVSIIIAYSPCIAHGVDMSFNLQQQDLAVKSGHWPLLRYDPRLRAEGRNPLSVDSAAPSIPFRDFAAREARFTVLERQRPEAAARFMERAGEFARLRHQEYVELAALPLPEARIAELAAKDRTEGGGDPHD</sequence>
<accession>A0ABW1AL28</accession>
<keyword evidence="6 9" id="KW-0560">Oxidoreductase</keyword>
<dbReference type="SUPFAM" id="SSF52518">
    <property type="entry name" value="Thiamin diphosphate-binding fold (THDP-binding)"/>
    <property type="match status" value="2"/>
</dbReference>
<dbReference type="RefSeq" id="WP_096451443.1">
    <property type="nucleotide sequence ID" value="NZ_JBHSOG010000005.1"/>
</dbReference>
<keyword evidence="12" id="KW-1185">Reference proteome</keyword>